<proteinExistence type="predicted"/>
<reference evidence="2 3" key="1">
    <citation type="submission" date="2020-01" db="EMBL/GenBank/DDBJ databases">
        <title>Leptobacterium flavescens.</title>
        <authorList>
            <person name="Wang G."/>
        </authorList>
    </citation>
    <scope>NUCLEOTIDE SEQUENCE [LARGE SCALE GENOMIC DNA]</scope>
    <source>
        <strain evidence="2 3">KCTC 22160</strain>
    </source>
</reference>
<keyword evidence="1" id="KW-0732">Signal</keyword>
<keyword evidence="2" id="KW-0482">Metalloprotease</keyword>
<organism evidence="2 3">
    <name type="scientific">Leptobacterium flavescens</name>
    <dbReference type="NCBI Taxonomy" id="472055"/>
    <lineage>
        <taxon>Bacteria</taxon>
        <taxon>Pseudomonadati</taxon>
        <taxon>Bacteroidota</taxon>
        <taxon>Flavobacteriia</taxon>
        <taxon>Flavobacteriales</taxon>
        <taxon>Flavobacteriaceae</taxon>
        <taxon>Leptobacterium</taxon>
    </lineage>
</organism>
<evidence type="ECO:0000313" key="3">
    <source>
        <dbReference type="Proteomes" id="UP000468581"/>
    </source>
</evidence>
<dbReference type="GO" id="GO:0008237">
    <property type="term" value="F:metallopeptidase activity"/>
    <property type="evidence" value="ECO:0007669"/>
    <property type="project" value="UniProtKB-KW"/>
</dbReference>
<dbReference type="RefSeq" id="WP_163608544.1">
    <property type="nucleotide sequence ID" value="NZ_JAABOO010000004.1"/>
</dbReference>
<dbReference type="EMBL" id="JAABOO010000004">
    <property type="protein sequence ID" value="NER15255.1"/>
    <property type="molecule type" value="Genomic_DNA"/>
</dbReference>
<accession>A0A6P0UQ45</accession>
<name>A0A6P0UQ45_9FLAO</name>
<protein>
    <submittedName>
        <fullName evidence="2">Membrane metalloprotease</fullName>
    </submittedName>
</protein>
<evidence type="ECO:0000313" key="2">
    <source>
        <dbReference type="EMBL" id="NER15255.1"/>
    </source>
</evidence>
<dbReference type="AlphaFoldDB" id="A0A6P0UQ45"/>
<comment type="caution">
    <text evidence="2">The sequence shown here is derived from an EMBL/GenBank/DDBJ whole genome shotgun (WGS) entry which is preliminary data.</text>
</comment>
<feature type="chain" id="PRO_5026750452" evidence="1">
    <location>
        <begin position="26"/>
        <end position="259"/>
    </location>
</feature>
<sequence>MKKIVFLLSCLFVFLLAGCSGSDDQADTPNTSVDRTANLQPVGSSARDFLTQENFNSLVIDIVFVTGFRPSQTSINNLINFIDERTFKPGGIEVQFTEIPDTGDDEFTIQEIAAIEEEHRSLYNDGNQLAMFMFFADAPSENSSGNSVVLGAAFRNTSIVIYQSSILQLSNNNLGVTIPTIETGVLNHEMAHLFGLVDLGTPLQSDHLDAENGNHCNVPNCLMEAQIDFATGAMTMMTGDEVPVLDALCIADLQANGGK</sequence>
<keyword evidence="2" id="KW-0378">Hydrolase</keyword>
<evidence type="ECO:0000256" key="1">
    <source>
        <dbReference type="SAM" id="SignalP"/>
    </source>
</evidence>
<dbReference type="GO" id="GO:0006508">
    <property type="term" value="P:proteolysis"/>
    <property type="evidence" value="ECO:0007669"/>
    <property type="project" value="UniProtKB-KW"/>
</dbReference>
<dbReference type="PROSITE" id="PS51257">
    <property type="entry name" value="PROKAR_LIPOPROTEIN"/>
    <property type="match status" value="1"/>
</dbReference>
<dbReference type="Proteomes" id="UP000468581">
    <property type="component" value="Unassembled WGS sequence"/>
</dbReference>
<dbReference type="SUPFAM" id="SSF55486">
    <property type="entry name" value="Metalloproteases ('zincins'), catalytic domain"/>
    <property type="match status" value="1"/>
</dbReference>
<keyword evidence="3" id="KW-1185">Reference proteome</keyword>
<gene>
    <name evidence="2" type="ORF">GWK08_17495</name>
</gene>
<keyword evidence="2" id="KW-0645">Protease</keyword>
<feature type="signal peptide" evidence="1">
    <location>
        <begin position="1"/>
        <end position="25"/>
    </location>
</feature>